<evidence type="ECO:0000259" key="13">
    <source>
        <dbReference type="Pfam" id="PF03807"/>
    </source>
</evidence>
<evidence type="ECO:0000256" key="7">
    <source>
        <dbReference type="ARBA" id="ARBA00023002"/>
    </source>
</evidence>
<evidence type="ECO:0000256" key="3">
    <source>
        <dbReference type="ARBA" id="ARBA00022490"/>
    </source>
</evidence>
<dbReference type="Pfam" id="PF14748">
    <property type="entry name" value="P5CR_dimer"/>
    <property type="match status" value="1"/>
</dbReference>
<evidence type="ECO:0000256" key="1">
    <source>
        <dbReference type="ARBA" id="ARBA00004496"/>
    </source>
</evidence>
<evidence type="ECO:0000313" key="16">
    <source>
        <dbReference type="EMBL" id="PQQ67720.1"/>
    </source>
</evidence>
<comment type="similarity">
    <text evidence="2 9 12">Belongs to the pyrroline-5-carboxylate reductase family.</text>
</comment>
<keyword evidence="7 9" id="KW-0560">Oxidoreductase</keyword>
<dbReference type="AlphaFoldDB" id="A0A2K9E250"/>
<gene>
    <name evidence="9 15" type="primary">proC</name>
    <name evidence="16" type="ORF">B9R14_13825</name>
    <name evidence="15" type="ORF">HVS_09690</name>
</gene>
<dbReference type="PANTHER" id="PTHR11645:SF0">
    <property type="entry name" value="PYRROLINE-5-CARBOXYLATE REDUCTASE 3"/>
    <property type="match status" value="1"/>
</dbReference>
<dbReference type="Proteomes" id="UP000239720">
    <property type="component" value="Unassembled WGS sequence"/>
</dbReference>
<dbReference type="EMBL" id="CP025197">
    <property type="protein sequence ID" value="AUG57837.1"/>
    <property type="molecule type" value="Genomic_DNA"/>
</dbReference>
<evidence type="ECO:0000259" key="14">
    <source>
        <dbReference type="Pfam" id="PF14748"/>
    </source>
</evidence>
<dbReference type="InterPro" id="IPR053790">
    <property type="entry name" value="P5CR-like_CS"/>
</dbReference>
<comment type="function">
    <text evidence="8 9">Catalyzes the reduction of 1-pyrroline-5-carboxylate (PCA) to L-proline.</text>
</comment>
<evidence type="ECO:0000313" key="15">
    <source>
        <dbReference type="EMBL" id="AUG57837.1"/>
    </source>
</evidence>
<dbReference type="SUPFAM" id="SSF51735">
    <property type="entry name" value="NAD(P)-binding Rossmann-fold domains"/>
    <property type="match status" value="1"/>
</dbReference>
<evidence type="ECO:0000256" key="5">
    <source>
        <dbReference type="ARBA" id="ARBA00022650"/>
    </source>
</evidence>
<feature type="binding site" evidence="11">
    <location>
        <begin position="8"/>
        <end position="13"/>
    </location>
    <ligand>
        <name>NADP(+)</name>
        <dbReference type="ChEBI" id="CHEBI:58349"/>
    </ligand>
</feature>
<keyword evidence="4 9" id="KW-0028">Amino-acid biosynthesis</keyword>
<organism evidence="15 17">
    <name type="scientific">Acetivibrio saccincola</name>
    <dbReference type="NCBI Taxonomy" id="1677857"/>
    <lineage>
        <taxon>Bacteria</taxon>
        <taxon>Bacillati</taxon>
        <taxon>Bacillota</taxon>
        <taxon>Clostridia</taxon>
        <taxon>Eubacteriales</taxon>
        <taxon>Oscillospiraceae</taxon>
        <taxon>Acetivibrio</taxon>
    </lineage>
</organism>
<dbReference type="Gene3D" id="3.40.50.720">
    <property type="entry name" value="NAD(P)-binding Rossmann-like Domain"/>
    <property type="match status" value="1"/>
</dbReference>
<name>A0A2K9E250_9FIRM</name>
<keyword evidence="5 9" id="KW-0641">Proline biosynthesis</keyword>
<dbReference type="InterPro" id="IPR036291">
    <property type="entry name" value="NAD(P)-bd_dom_sf"/>
</dbReference>
<dbReference type="PROSITE" id="PS00521">
    <property type="entry name" value="P5CR"/>
    <property type="match status" value="1"/>
</dbReference>
<dbReference type="InterPro" id="IPR028939">
    <property type="entry name" value="P5C_Rdtase_cat_N"/>
</dbReference>
<dbReference type="RefSeq" id="WP_101301675.1">
    <property type="nucleotide sequence ID" value="NZ_CP025197.1"/>
</dbReference>
<dbReference type="KEGG" id="hsc:HVS_09690"/>
<dbReference type="InterPro" id="IPR008927">
    <property type="entry name" value="6-PGluconate_DH-like_C_sf"/>
</dbReference>
<feature type="binding site" evidence="11">
    <location>
        <begin position="70"/>
        <end position="73"/>
    </location>
    <ligand>
        <name>NADP(+)</name>
        <dbReference type="ChEBI" id="CHEBI:58349"/>
    </ligand>
</feature>
<dbReference type="Proteomes" id="UP000233534">
    <property type="component" value="Chromosome"/>
</dbReference>
<accession>A0A2K9E250</accession>
<proteinExistence type="inferred from homology"/>
<evidence type="ECO:0000256" key="10">
    <source>
        <dbReference type="NCBIfam" id="TIGR00112"/>
    </source>
</evidence>
<evidence type="ECO:0000313" key="17">
    <source>
        <dbReference type="Proteomes" id="UP000233534"/>
    </source>
</evidence>
<dbReference type="InterPro" id="IPR029036">
    <property type="entry name" value="P5CR_dimer"/>
</dbReference>
<evidence type="ECO:0000256" key="8">
    <source>
        <dbReference type="ARBA" id="ARBA00058118"/>
    </source>
</evidence>
<keyword evidence="6 9" id="KW-0521">NADP</keyword>
<evidence type="ECO:0000256" key="4">
    <source>
        <dbReference type="ARBA" id="ARBA00022605"/>
    </source>
</evidence>
<dbReference type="GO" id="GO:0004735">
    <property type="term" value="F:pyrroline-5-carboxylate reductase activity"/>
    <property type="evidence" value="ECO:0007669"/>
    <property type="project" value="UniProtKB-UniRule"/>
</dbReference>
<dbReference type="NCBIfam" id="TIGR00112">
    <property type="entry name" value="proC"/>
    <property type="match status" value="1"/>
</dbReference>
<dbReference type="EMBL" id="NEMB01000003">
    <property type="protein sequence ID" value="PQQ67720.1"/>
    <property type="molecule type" value="Genomic_DNA"/>
</dbReference>
<dbReference type="Pfam" id="PF03807">
    <property type="entry name" value="F420_oxidored"/>
    <property type="match status" value="1"/>
</dbReference>
<feature type="domain" description="Pyrroline-5-carboxylate reductase catalytic N-terminal" evidence="13">
    <location>
        <begin position="4"/>
        <end position="99"/>
    </location>
</feature>
<dbReference type="GO" id="GO:0005737">
    <property type="term" value="C:cytoplasm"/>
    <property type="evidence" value="ECO:0007669"/>
    <property type="project" value="UniProtKB-SubCell"/>
</dbReference>
<keyword evidence="17" id="KW-1185">Reference proteome</keyword>
<comment type="pathway">
    <text evidence="9 12">Amino-acid biosynthesis; L-proline biosynthesis; L-proline from L-glutamate 5-semialdehyde: step 1/1.</text>
</comment>
<evidence type="ECO:0000256" key="6">
    <source>
        <dbReference type="ARBA" id="ARBA00022857"/>
    </source>
</evidence>
<dbReference type="Gene3D" id="1.10.3730.10">
    <property type="entry name" value="ProC C-terminal domain-like"/>
    <property type="match status" value="1"/>
</dbReference>
<evidence type="ECO:0000256" key="12">
    <source>
        <dbReference type="RuleBase" id="RU003903"/>
    </source>
</evidence>
<dbReference type="HAMAP" id="MF_01925">
    <property type="entry name" value="P5C_reductase"/>
    <property type="match status" value="1"/>
</dbReference>
<evidence type="ECO:0000256" key="2">
    <source>
        <dbReference type="ARBA" id="ARBA00005525"/>
    </source>
</evidence>
<evidence type="ECO:0000313" key="18">
    <source>
        <dbReference type="Proteomes" id="UP000239720"/>
    </source>
</evidence>
<dbReference type="UniPathway" id="UPA00098">
    <property type="reaction ID" value="UER00361"/>
</dbReference>
<dbReference type="GO" id="GO:0055129">
    <property type="term" value="P:L-proline biosynthetic process"/>
    <property type="evidence" value="ECO:0007669"/>
    <property type="project" value="UniProtKB-UniRule"/>
</dbReference>
<feature type="domain" description="Pyrroline-5-carboxylate reductase dimerisation" evidence="14">
    <location>
        <begin position="163"/>
        <end position="266"/>
    </location>
</feature>
<dbReference type="FunFam" id="1.10.3730.10:FF:000001">
    <property type="entry name" value="Pyrroline-5-carboxylate reductase"/>
    <property type="match status" value="1"/>
</dbReference>
<sequence length="270" mass="29268">MDLKVGFIGAGNMGCAMIKSIVNSKFIKKEDIFVYDIDKGKLSNLKSETGVTILNDSGGVIEKSDIIILAVKPNMVKNVLEANKDAFDDKKILVSVAVGIPIKFYQDIIGNDKKIVRTMPNTPALVGEGMTLMCYDENILSGEEFSKVKKIFECFGKVEVLDEKLMNEVTAVTGSSPAYVFMFIEAMADAAVLSGLPRDLSYKLAAQAVLGSAKLVLETGKHPGELKDQVCSPAGTTIEAVKTLEKHGFRYAIIDAMEECTKKARKIGKG</sequence>
<dbReference type="InterPro" id="IPR000304">
    <property type="entry name" value="Pyrroline-COOH_reductase"/>
</dbReference>
<dbReference type="FunFam" id="3.40.50.720:FF:000190">
    <property type="entry name" value="Pyrroline-5-carboxylate reductase"/>
    <property type="match status" value="1"/>
</dbReference>
<evidence type="ECO:0000256" key="11">
    <source>
        <dbReference type="PIRSR" id="PIRSR000193-1"/>
    </source>
</evidence>
<reference evidence="16 18" key="2">
    <citation type="journal article" date="2018" name="Syst. Appl. Microbiol.">
        <title>Characterization and high-quality draft genome sequence of Herbivorax saccincola A7, an anaerobic, alkaliphilic, thermophilic, cellulolytic, and xylanolytic bacterium.</title>
        <authorList>
            <person name="Aikawa S."/>
            <person name="Baramee S."/>
            <person name="Sermsathanaswadi J."/>
            <person name="Thianheng P."/>
            <person name="Tachaapaikoon C."/>
            <person name="Shikata A."/>
            <person name="Waeonukul R."/>
            <person name="Pason P."/>
            <person name="Ratanakhanokchai K."/>
            <person name="Kosugi A."/>
        </authorList>
    </citation>
    <scope>NUCLEOTIDE SEQUENCE [LARGE SCALE GENOMIC DNA]</scope>
    <source>
        <strain evidence="16 18">A7</strain>
    </source>
</reference>
<reference evidence="15 17" key="1">
    <citation type="submission" date="2017-12" db="EMBL/GenBank/DDBJ databases">
        <title>Complete genome sequence of Herbivorax saccincola GGR1, a novel Cellulosome-producing hydrolytic bacterium in a thermophilic biogas plant, established by Illumina and Nanopore MinION sequencing.</title>
        <authorList>
            <person name="Pechtl A."/>
            <person name="Ruckert C."/>
            <person name="Koeck D.E."/>
            <person name="Maus I."/>
            <person name="Winkler A."/>
            <person name="Kalinowski J."/>
            <person name="Puhler A."/>
            <person name="Schwarz W.W."/>
            <person name="Zverlov V.V."/>
            <person name="Schluter A."/>
            <person name="Liebl W."/>
        </authorList>
    </citation>
    <scope>NUCLEOTIDE SEQUENCE [LARGE SCALE GENOMIC DNA]</scope>
    <source>
        <strain evidence="15">GGR1</strain>
        <strain evidence="17">SR1</strain>
    </source>
</reference>
<dbReference type="PIRSF" id="PIRSF000193">
    <property type="entry name" value="Pyrrol-5-carb_rd"/>
    <property type="match status" value="1"/>
</dbReference>
<dbReference type="PANTHER" id="PTHR11645">
    <property type="entry name" value="PYRROLINE-5-CARBOXYLATE REDUCTASE"/>
    <property type="match status" value="1"/>
</dbReference>
<dbReference type="SUPFAM" id="SSF48179">
    <property type="entry name" value="6-phosphogluconate dehydrogenase C-terminal domain-like"/>
    <property type="match status" value="1"/>
</dbReference>
<dbReference type="EC" id="1.5.1.2" evidence="9 10"/>
<comment type="subcellular location">
    <subcellularLocation>
        <location evidence="1 9">Cytoplasm</location>
    </subcellularLocation>
</comment>
<comment type="catalytic activity">
    <reaction evidence="9 12">
        <text>L-proline + NADP(+) = (S)-1-pyrroline-5-carboxylate + NADPH + 2 H(+)</text>
        <dbReference type="Rhea" id="RHEA:14109"/>
        <dbReference type="ChEBI" id="CHEBI:15378"/>
        <dbReference type="ChEBI" id="CHEBI:17388"/>
        <dbReference type="ChEBI" id="CHEBI:57783"/>
        <dbReference type="ChEBI" id="CHEBI:58349"/>
        <dbReference type="ChEBI" id="CHEBI:60039"/>
        <dbReference type="EC" id="1.5.1.2"/>
    </reaction>
</comment>
<dbReference type="OrthoDB" id="9805754at2"/>
<evidence type="ECO:0000256" key="9">
    <source>
        <dbReference type="HAMAP-Rule" id="MF_01925"/>
    </source>
</evidence>
<protein>
    <recommendedName>
        <fullName evidence="9 10">Pyrroline-5-carboxylate reductase</fullName>
        <shortName evidence="9">P5C reductase</shortName>
        <shortName evidence="9">P5CR</shortName>
        <ecNumber evidence="9 10">1.5.1.2</ecNumber>
    </recommendedName>
    <alternativeName>
        <fullName evidence="9">PCA reductase</fullName>
    </alternativeName>
</protein>
<comment type="catalytic activity">
    <reaction evidence="9">
        <text>L-proline + NAD(+) = (S)-1-pyrroline-5-carboxylate + NADH + 2 H(+)</text>
        <dbReference type="Rhea" id="RHEA:14105"/>
        <dbReference type="ChEBI" id="CHEBI:15378"/>
        <dbReference type="ChEBI" id="CHEBI:17388"/>
        <dbReference type="ChEBI" id="CHEBI:57540"/>
        <dbReference type="ChEBI" id="CHEBI:57945"/>
        <dbReference type="ChEBI" id="CHEBI:60039"/>
        <dbReference type="EC" id="1.5.1.2"/>
    </reaction>
</comment>
<keyword evidence="3 9" id="KW-0963">Cytoplasm</keyword>